<feature type="compositionally biased region" description="Polar residues" evidence="1">
    <location>
        <begin position="279"/>
        <end position="289"/>
    </location>
</feature>
<gene>
    <name evidence="3" type="ORF">VC83_03871</name>
</gene>
<dbReference type="InterPro" id="IPR036305">
    <property type="entry name" value="RGS_sf"/>
</dbReference>
<feature type="domain" description="RGS" evidence="2">
    <location>
        <begin position="91"/>
        <end position="206"/>
    </location>
</feature>
<evidence type="ECO:0000256" key="1">
    <source>
        <dbReference type="SAM" id="MobiDB-lite"/>
    </source>
</evidence>
<dbReference type="OrthoDB" id="10266999at2759"/>
<dbReference type="AlphaFoldDB" id="A0A177AF78"/>
<dbReference type="EMBL" id="KV441393">
    <property type="protein sequence ID" value="OAF59833.2"/>
    <property type="molecule type" value="Genomic_DNA"/>
</dbReference>
<dbReference type="SUPFAM" id="SSF48097">
    <property type="entry name" value="Regulator of G-protein signaling, RGS"/>
    <property type="match status" value="1"/>
</dbReference>
<dbReference type="InterPro" id="IPR044926">
    <property type="entry name" value="RGS_subdomain_2"/>
</dbReference>
<feature type="compositionally biased region" description="Low complexity" evidence="1">
    <location>
        <begin position="324"/>
        <end position="339"/>
    </location>
</feature>
<sequence length="394" mass="43672">MRFSRIAMRKSKRPKQIPQQNHEENTAYPSPRCSAVVFDWDADDEFMSSSDNLPSRPLSLAIPARPYCPRRPTLREVLTNSAPPPWTLSAFMAYLSQNHCLETLEFTMDASRYRKHYETLRENSPGLLITPSTEGCEYVRMLWQKLLDAYITPNGPREVNLPSDVRDRLVSAPSHFTPPHPSQLDTAVRIVYDLMEESVLVPFLNSVSVTRGPTTYWSPYASTDDMSGMLTQESRNHSGSSSQSGYGSSSRDTQTYSGPLRPSQPSHLALALKRGLGSHYTSPTTSNAEANDDSYTDDSMSSADSPTSLGEPMTPPITPPTADSFDSSDSSPKSKFGGSAWEKMGFKWGLRKTRPSHTSESSTSTSSYPHASRHNTNQYNPSTSSSYPHAPPPQ</sequence>
<dbReference type="Gene3D" id="1.10.167.10">
    <property type="entry name" value="Regulator of G-protein Signalling 4, domain 2"/>
    <property type="match status" value="1"/>
</dbReference>
<reference evidence="3" key="1">
    <citation type="submission" date="2016-03" db="EMBL/GenBank/DDBJ databases">
        <title>Updated assembly of Pseudogymnoascus destructans, the fungus causing white-nose syndrome of bats.</title>
        <authorList>
            <person name="Palmer J.M."/>
            <person name="Drees K.P."/>
            <person name="Foster J.T."/>
            <person name="Lindner D.L."/>
        </authorList>
    </citation>
    <scope>NUCLEOTIDE SEQUENCE [LARGE SCALE GENOMIC DNA]</scope>
    <source>
        <strain evidence="3">20631-21</strain>
    </source>
</reference>
<dbReference type="VEuPathDB" id="FungiDB:GMDG_03337"/>
<dbReference type="RefSeq" id="XP_024325116.1">
    <property type="nucleotide sequence ID" value="XM_024467509.1"/>
</dbReference>
<evidence type="ECO:0000313" key="3">
    <source>
        <dbReference type="EMBL" id="OAF59833.2"/>
    </source>
</evidence>
<dbReference type="InterPro" id="IPR016137">
    <property type="entry name" value="RGS"/>
</dbReference>
<accession>A0A177AF78</accession>
<evidence type="ECO:0000259" key="2">
    <source>
        <dbReference type="PROSITE" id="PS50132"/>
    </source>
</evidence>
<dbReference type="Pfam" id="PF00615">
    <property type="entry name" value="RGS"/>
    <property type="match status" value="1"/>
</dbReference>
<dbReference type="PROSITE" id="PS50132">
    <property type="entry name" value="RGS"/>
    <property type="match status" value="1"/>
</dbReference>
<protein>
    <recommendedName>
        <fullName evidence="2">RGS domain-containing protein</fullName>
    </recommendedName>
</protein>
<name>A0A177AF78_9PEZI</name>
<dbReference type="SMART" id="SM00315">
    <property type="entry name" value="RGS"/>
    <property type="match status" value="1"/>
</dbReference>
<feature type="region of interest" description="Disordered" evidence="1">
    <location>
        <begin position="227"/>
        <end position="265"/>
    </location>
</feature>
<feature type="compositionally biased region" description="Low complexity" evidence="1">
    <location>
        <begin position="238"/>
        <end position="250"/>
    </location>
</feature>
<feature type="compositionally biased region" description="Low complexity" evidence="1">
    <location>
        <begin position="356"/>
        <end position="367"/>
    </location>
</feature>
<dbReference type="Proteomes" id="UP000077154">
    <property type="component" value="Unassembled WGS sequence"/>
</dbReference>
<dbReference type="GeneID" id="36286944"/>
<dbReference type="CDD" id="cd07440">
    <property type="entry name" value="RGS"/>
    <property type="match status" value="1"/>
</dbReference>
<feature type="compositionally biased region" description="Polar residues" evidence="1">
    <location>
        <begin position="374"/>
        <end position="387"/>
    </location>
</feature>
<dbReference type="eggNOG" id="ENOG502RY0F">
    <property type="taxonomic scope" value="Eukaryota"/>
</dbReference>
<proteinExistence type="predicted"/>
<dbReference type="PANTHER" id="PTHR10845">
    <property type="entry name" value="REGULATOR OF G PROTEIN SIGNALING"/>
    <property type="match status" value="1"/>
</dbReference>
<dbReference type="PANTHER" id="PTHR10845:SF267">
    <property type="entry name" value="REGULATOR OF G PROTEIN SIGNALING DOMAIN PROTEIN (AFU_ORTHOLOGUE AFUA_6G06860)"/>
    <property type="match status" value="1"/>
</dbReference>
<organism evidence="3">
    <name type="scientific">Pseudogymnoascus destructans</name>
    <dbReference type="NCBI Taxonomy" id="655981"/>
    <lineage>
        <taxon>Eukaryota</taxon>
        <taxon>Fungi</taxon>
        <taxon>Dikarya</taxon>
        <taxon>Ascomycota</taxon>
        <taxon>Pezizomycotina</taxon>
        <taxon>Leotiomycetes</taxon>
        <taxon>Thelebolales</taxon>
        <taxon>Thelebolaceae</taxon>
        <taxon>Pseudogymnoascus</taxon>
    </lineage>
</organism>
<feature type="compositionally biased region" description="Polar residues" evidence="1">
    <location>
        <begin position="297"/>
        <end position="308"/>
    </location>
</feature>
<feature type="region of interest" description="Disordered" evidence="1">
    <location>
        <begin position="1"/>
        <end position="29"/>
    </location>
</feature>
<feature type="region of interest" description="Disordered" evidence="1">
    <location>
        <begin position="277"/>
        <end position="394"/>
    </location>
</feature>